<feature type="transmembrane region" description="Helical" evidence="5">
    <location>
        <begin position="218"/>
        <end position="237"/>
    </location>
</feature>
<feature type="transmembrane region" description="Helical" evidence="5">
    <location>
        <begin position="55"/>
        <end position="77"/>
    </location>
</feature>
<keyword evidence="3 5" id="KW-1133">Transmembrane helix</keyword>
<dbReference type="PANTHER" id="PTHR37422:SF13">
    <property type="entry name" value="LIPOPOLYSACCHARIDE BIOSYNTHESIS PROTEIN PA4999-RELATED"/>
    <property type="match status" value="1"/>
</dbReference>
<accession>A0A1M4UTX2</accession>
<evidence type="ECO:0000313" key="8">
    <source>
        <dbReference type="Proteomes" id="UP000184462"/>
    </source>
</evidence>
<evidence type="ECO:0000313" key="7">
    <source>
        <dbReference type="EMBL" id="SHE60134.1"/>
    </source>
</evidence>
<evidence type="ECO:0000256" key="1">
    <source>
        <dbReference type="ARBA" id="ARBA00004141"/>
    </source>
</evidence>
<feature type="domain" description="O-antigen ligase-related" evidence="6">
    <location>
        <begin position="184"/>
        <end position="340"/>
    </location>
</feature>
<dbReference type="Pfam" id="PF04932">
    <property type="entry name" value="Wzy_C"/>
    <property type="match status" value="1"/>
</dbReference>
<dbReference type="InterPro" id="IPR051533">
    <property type="entry name" value="WaaL-like"/>
</dbReference>
<comment type="subcellular location">
    <subcellularLocation>
        <location evidence="1">Membrane</location>
        <topology evidence="1">Multi-pass membrane protein</topology>
    </subcellularLocation>
</comment>
<dbReference type="STRING" id="1155689.SAMN05444278_103102"/>
<dbReference type="InterPro" id="IPR007016">
    <property type="entry name" value="O-antigen_ligase-rel_domated"/>
</dbReference>
<evidence type="ECO:0000256" key="2">
    <source>
        <dbReference type="ARBA" id="ARBA00022692"/>
    </source>
</evidence>
<dbReference type="GO" id="GO:0016020">
    <property type="term" value="C:membrane"/>
    <property type="evidence" value="ECO:0007669"/>
    <property type="project" value="UniProtKB-SubCell"/>
</dbReference>
<keyword evidence="4 5" id="KW-0472">Membrane</keyword>
<feature type="transmembrane region" description="Helical" evidence="5">
    <location>
        <begin position="107"/>
        <end position="127"/>
    </location>
</feature>
<reference evidence="7 8" key="1">
    <citation type="submission" date="2016-11" db="EMBL/GenBank/DDBJ databases">
        <authorList>
            <person name="Jaros S."/>
            <person name="Januszkiewicz K."/>
            <person name="Wedrychowicz H."/>
        </authorList>
    </citation>
    <scope>NUCLEOTIDE SEQUENCE [LARGE SCALE GENOMIC DNA]</scope>
    <source>
        <strain evidence="7 8">DSM 25661</strain>
    </source>
</reference>
<feature type="transmembrane region" description="Helical" evidence="5">
    <location>
        <begin position="324"/>
        <end position="348"/>
    </location>
</feature>
<evidence type="ECO:0000256" key="5">
    <source>
        <dbReference type="SAM" id="Phobius"/>
    </source>
</evidence>
<feature type="transmembrane region" description="Helical" evidence="5">
    <location>
        <begin position="83"/>
        <end position="100"/>
    </location>
</feature>
<dbReference type="RefSeq" id="WP_073192554.1">
    <property type="nucleotide sequence ID" value="NZ_FQTW01000003.1"/>
</dbReference>
<feature type="transmembrane region" description="Helical" evidence="5">
    <location>
        <begin position="354"/>
        <end position="373"/>
    </location>
</feature>
<keyword evidence="7" id="KW-0436">Ligase</keyword>
<sequence length="401" mass="46575">MINSKNLDKLYSLLWMLFVFVLPFSKAFPNLVLIPIAILFIVLKKYNNINFTKKDSFVFFISAVVWISFSSLLQNGIEESLKLLTKFYMLIGIFFVSRSINQDSLKVIFAFIAGVIVKFIISTYGIFNYFFENGFVKLAIGKDVNSILNAERPYLGFTLALSVHLSLYLIRELKQKWLYAWVTIAITYVFFISARLATLLCILLLVYHLYIILKNQRIYLLLSVLVLSLAVIVSLFFNDNFQKRMRIDKDLKSSFAKFKAYEPRFIIWECATELIQQINPLIGVGNYQKLKAQQTKCYTSKIPHRQSSKIEFYKEKSFNTHNQFLGFLLLGGWLACLLLLGFFLSSLYNSIHSVYSIILLLFLLFFIFENVLYRQLGAQLMGFFLGFLSSKSNLIHENKEN</sequence>
<organism evidence="7 8">
    <name type="scientific">Psychroflexus salarius</name>
    <dbReference type="NCBI Taxonomy" id="1155689"/>
    <lineage>
        <taxon>Bacteria</taxon>
        <taxon>Pseudomonadati</taxon>
        <taxon>Bacteroidota</taxon>
        <taxon>Flavobacteriia</taxon>
        <taxon>Flavobacteriales</taxon>
        <taxon>Flavobacteriaceae</taxon>
        <taxon>Psychroflexus</taxon>
    </lineage>
</organism>
<feature type="transmembrane region" description="Helical" evidence="5">
    <location>
        <begin position="177"/>
        <end position="206"/>
    </location>
</feature>
<feature type="transmembrane region" description="Helical" evidence="5">
    <location>
        <begin position="153"/>
        <end position="170"/>
    </location>
</feature>
<protein>
    <submittedName>
        <fullName evidence="7">O-antigen ligase</fullName>
    </submittedName>
</protein>
<evidence type="ECO:0000256" key="4">
    <source>
        <dbReference type="ARBA" id="ARBA00023136"/>
    </source>
</evidence>
<gene>
    <name evidence="7" type="ORF">SAMN05444278_103102</name>
</gene>
<dbReference type="EMBL" id="FQTW01000003">
    <property type="protein sequence ID" value="SHE60134.1"/>
    <property type="molecule type" value="Genomic_DNA"/>
</dbReference>
<name>A0A1M4UTX2_9FLAO</name>
<keyword evidence="2 5" id="KW-0812">Transmembrane</keyword>
<keyword evidence="8" id="KW-1185">Reference proteome</keyword>
<feature type="transmembrane region" description="Helical" evidence="5">
    <location>
        <begin position="12"/>
        <end position="43"/>
    </location>
</feature>
<dbReference type="PANTHER" id="PTHR37422">
    <property type="entry name" value="TEICHURONIC ACID BIOSYNTHESIS PROTEIN TUAE"/>
    <property type="match status" value="1"/>
</dbReference>
<evidence type="ECO:0000256" key="3">
    <source>
        <dbReference type="ARBA" id="ARBA00022989"/>
    </source>
</evidence>
<evidence type="ECO:0000259" key="6">
    <source>
        <dbReference type="Pfam" id="PF04932"/>
    </source>
</evidence>
<dbReference type="GO" id="GO:0016874">
    <property type="term" value="F:ligase activity"/>
    <property type="evidence" value="ECO:0007669"/>
    <property type="project" value="UniProtKB-KW"/>
</dbReference>
<proteinExistence type="predicted"/>
<dbReference type="AlphaFoldDB" id="A0A1M4UTX2"/>
<dbReference type="OrthoDB" id="1424618at2"/>
<dbReference type="Proteomes" id="UP000184462">
    <property type="component" value="Unassembled WGS sequence"/>
</dbReference>